<accession>A0ABQ8FT17</accession>
<gene>
    <name evidence="1" type="ORF">B0J12DRAFT_705196</name>
</gene>
<sequence>MNSCSNGCQDCGVNFKSPRQLARLSPETFAKAVQAIATLMAEKPDEEFLDPDRTLIRCDGSVLLQTTDSPLLDNQFDRGKADAVEYTFCYLIGMLSDHRELCRNKAQAEQRQSYESLSLHKLLSAITWFGLEYVRGTKPSYKDCMWRIVEALQVHVCYDIYWVNNLRELDRK</sequence>
<proteinExistence type="predicted"/>
<keyword evidence="2" id="KW-1185">Reference proteome</keyword>
<evidence type="ECO:0000313" key="2">
    <source>
        <dbReference type="Proteomes" id="UP000774617"/>
    </source>
</evidence>
<dbReference type="EMBL" id="JAGTJR010000061">
    <property type="protein sequence ID" value="KAH7025341.1"/>
    <property type="molecule type" value="Genomic_DNA"/>
</dbReference>
<evidence type="ECO:0000313" key="1">
    <source>
        <dbReference type="EMBL" id="KAH7025341.1"/>
    </source>
</evidence>
<organism evidence="1 2">
    <name type="scientific">Macrophomina phaseolina</name>
    <dbReference type="NCBI Taxonomy" id="35725"/>
    <lineage>
        <taxon>Eukaryota</taxon>
        <taxon>Fungi</taxon>
        <taxon>Dikarya</taxon>
        <taxon>Ascomycota</taxon>
        <taxon>Pezizomycotina</taxon>
        <taxon>Dothideomycetes</taxon>
        <taxon>Dothideomycetes incertae sedis</taxon>
        <taxon>Botryosphaeriales</taxon>
        <taxon>Botryosphaeriaceae</taxon>
        <taxon>Macrophomina</taxon>
    </lineage>
</organism>
<reference evidence="1 2" key="1">
    <citation type="journal article" date="2021" name="Nat. Commun.">
        <title>Genetic determinants of endophytism in the Arabidopsis root mycobiome.</title>
        <authorList>
            <person name="Mesny F."/>
            <person name="Miyauchi S."/>
            <person name="Thiergart T."/>
            <person name="Pickel B."/>
            <person name="Atanasova L."/>
            <person name="Karlsson M."/>
            <person name="Huettel B."/>
            <person name="Barry K.W."/>
            <person name="Haridas S."/>
            <person name="Chen C."/>
            <person name="Bauer D."/>
            <person name="Andreopoulos W."/>
            <person name="Pangilinan J."/>
            <person name="LaButti K."/>
            <person name="Riley R."/>
            <person name="Lipzen A."/>
            <person name="Clum A."/>
            <person name="Drula E."/>
            <person name="Henrissat B."/>
            <person name="Kohler A."/>
            <person name="Grigoriev I.V."/>
            <person name="Martin F.M."/>
            <person name="Hacquard S."/>
        </authorList>
    </citation>
    <scope>NUCLEOTIDE SEQUENCE [LARGE SCALE GENOMIC DNA]</scope>
    <source>
        <strain evidence="1 2">MPI-SDFR-AT-0080</strain>
    </source>
</reference>
<name>A0ABQ8FT17_9PEZI</name>
<comment type="caution">
    <text evidence="1">The sequence shown here is derived from an EMBL/GenBank/DDBJ whole genome shotgun (WGS) entry which is preliminary data.</text>
</comment>
<dbReference type="Proteomes" id="UP000774617">
    <property type="component" value="Unassembled WGS sequence"/>
</dbReference>
<protein>
    <submittedName>
        <fullName evidence="1">Uncharacterized protein</fullName>
    </submittedName>
</protein>